<proteinExistence type="inferred from homology"/>
<gene>
    <name evidence="7" type="ORF">RND81_07G191500</name>
</gene>
<sequence>MYYILVKFYLLMLVFQNHEVKTLMSRGLTLNLIHRYSPISPFYNSSMTLLDRYQSLAVHSSARHRHFNNYLEGKSFETGLIPSNGDYLIKIALGSPPVNLFVVADTSTDLIWVQCRPCYNCNMQSTQMFDPNQSSSYVTISCDSPFCPNIPQMECDSFNNECQYWYTYGNGSSLTSGVMGKDDFTLGSINSTLVFGCSVQEDEGINTDEAGFIGLSGGRFSLISQLGVSNRFSYCLTPINSTFTSKLTLGSRVLAGQEFVTTTPLSPRYLPSFYVITLRGISVGHMRLDIERDIFIDTSSMLTYIDPSICSSLEEAIVEAIGIQPMPDPPEPDLSLCYDKQSGFNFNITGPSNMVFYFDGGEISLSSINIFIDTGDLVCLAIVPSEEDGDTMILGNVAQVNFQIEYDLDNKIVSFTPKNCIDQYN</sequence>
<protein>
    <recommendedName>
        <fullName evidence="6">Peptidase A1 domain-containing protein</fullName>
    </recommendedName>
</protein>
<dbReference type="PANTHER" id="PTHR47967">
    <property type="entry name" value="OS07G0603500 PROTEIN-RELATED"/>
    <property type="match status" value="1"/>
</dbReference>
<dbReference type="Proteomes" id="UP001443914">
    <property type="component" value="Unassembled WGS sequence"/>
</dbReference>
<evidence type="ECO:0000313" key="7">
    <source>
        <dbReference type="EMBL" id="KAK9707350.1"/>
    </source>
</evidence>
<dbReference type="PANTHER" id="PTHR47967:SF138">
    <property type="entry name" value="ASPARTIC PROTEINASE CDR1-LIKE"/>
    <property type="match status" value="1"/>
</dbReference>
<keyword evidence="2" id="KW-0645">Protease</keyword>
<keyword evidence="4" id="KW-0378">Hydrolase</keyword>
<keyword evidence="8" id="KW-1185">Reference proteome</keyword>
<evidence type="ECO:0000313" key="8">
    <source>
        <dbReference type="Proteomes" id="UP001443914"/>
    </source>
</evidence>
<dbReference type="InterPro" id="IPR034161">
    <property type="entry name" value="Pepsin-like_plant"/>
</dbReference>
<dbReference type="InterPro" id="IPR021109">
    <property type="entry name" value="Peptidase_aspartic_dom_sf"/>
</dbReference>
<accession>A0AAW1JU51</accession>
<evidence type="ECO:0000259" key="6">
    <source>
        <dbReference type="PROSITE" id="PS51767"/>
    </source>
</evidence>
<comment type="caution">
    <text evidence="7">The sequence shown here is derived from an EMBL/GenBank/DDBJ whole genome shotgun (WGS) entry which is preliminary data.</text>
</comment>
<dbReference type="InterPro" id="IPR032799">
    <property type="entry name" value="TAXi_C"/>
</dbReference>
<reference evidence="7" key="1">
    <citation type="submission" date="2024-03" db="EMBL/GenBank/DDBJ databases">
        <title>WGS assembly of Saponaria officinalis var. Norfolk2.</title>
        <authorList>
            <person name="Jenkins J."/>
            <person name="Shu S."/>
            <person name="Grimwood J."/>
            <person name="Barry K."/>
            <person name="Goodstein D."/>
            <person name="Schmutz J."/>
            <person name="Leebens-Mack J."/>
            <person name="Osbourn A."/>
        </authorList>
    </citation>
    <scope>NUCLEOTIDE SEQUENCE [LARGE SCALE GENOMIC DNA]</scope>
    <source>
        <strain evidence="7">JIC</strain>
    </source>
</reference>
<evidence type="ECO:0000256" key="2">
    <source>
        <dbReference type="ARBA" id="ARBA00022670"/>
    </source>
</evidence>
<dbReference type="Gene3D" id="2.40.70.10">
    <property type="entry name" value="Acid Proteases"/>
    <property type="match status" value="2"/>
</dbReference>
<dbReference type="CDD" id="cd05476">
    <property type="entry name" value="pepsin_A_like_plant"/>
    <property type="match status" value="1"/>
</dbReference>
<dbReference type="Pfam" id="PF14541">
    <property type="entry name" value="TAXi_C"/>
    <property type="match status" value="1"/>
</dbReference>
<evidence type="ECO:0000256" key="1">
    <source>
        <dbReference type="ARBA" id="ARBA00007447"/>
    </source>
</evidence>
<dbReference type="GO" id="GO:0005576">
    <property type="term" value="C:extracellular region"/>
    <property type="evidence" value="ECO:0007669"/>
    <property type="project" value="TreeGrafter"/>
</dbReference>
<evidence type="ECO:0000256" key="3">
    <source>
        <dbReference type="ARBA" id="ARBA00022750"/>
    </source>
</evidence>
<dbReference type="GO" id="GO:0004190">
    <property type="term" value="F:aspartic-type endopeptidase activity"/>
    <property type="evidence" value="ECO:0007669"/>
    <property type="project" value="UniProtKB-KW"/>
</dbReference>
<dbReference type="InterPro" id="IPR033121">
    <property type="entry name" value="PEPTIDASE_A1"/>
</dbReference>
<organism evidence="7 8">
    <name type="scientific">Saponaria officinalis</name>
    <name type="common">Common soapwort</name>
    <name type="synonym">Lychnis saponaria</name>
    <dbReference type="NCBI Taxonomy" id="3572"/>
    <lineage>
        <taxon>Eukaryota</taxon>
        <taxon>Viridiplantae</taxon>
        <taxon>Streptophyta</taxon>
        <taxon>Embryophyta</taxon>
        <taxon>Tracheophyta</taxon>
        <taxon>Spermatophyta</taxon>
        <taxon>Magnoliopsida</taxon>
        <taxon>eudicotyledons</taxon>
        <taxon>Gunneridae</taxon>
        <taxon>Pentapetalae</taxon>
        <taxon>Caryophyllales</taxon>
        <taxon>Caryophyllaceae</taxon>
        <taxon>Caryophylleae</taxon>
        <taxon>Saponaria</taxon>
    </lineage>
</organism>
<name>A0AAW1JU51_SAPOF</name>
<dbReference type="InterPro" id="IPR051708">
    <property type="entry name" value="Plant_Aspart_Prot_A1"/>
</dbReference>
<dbReference type="InterPro" id="IPR032861">
    <property type="entry name" value="TAXi_N"/>
</dbReference>
<dbReference type="SUPFAM" id="SSF50630">
    <property type="entry name" value="Acid proteases"/>
    <property type="match status" value="1"/>
</dbReference>
<dbReference type="EMBL" id="JBDFQZ010000007">
    <property type="protein sequence ID" value="KAK9707350.1"/>
    <property type="molecule type" value="Genomic_DNA"/>
</dbReference>
<dbReference type="GO" id="GO:0006508">
    <property type="term" value="P:proteolysis"/>
    <property type="evidence" value="ECO:0007669"/>
    <property type="project" value="UniProtKB-KW"/>
</dbReference>
<keyword evidence="5" id="KW-0325">Glycoprotein</keyword>
<keyword evidence="3" id="KW-0064">Aspartyl protease</keyword>
<dbReference type="PROSITE" id="PS51767">
    <property type="entry name" value="PEPTIDASE_A1"/>
    <property type="match status" value="1"/>
</dbReference>
<feature type="domain" description="Peptidase A1" evidence="6">
    <location>
        <begin position="87"/>
        <end position="416"/>
    </location>
</feature>
<dbReference type="AlphaFoldDB" id="A0AAW1JU51"/>
<evidence type="ECO:0000256" key="5">
    <source>
        <dbReference type="ARBA" id="ARBA00023180"/>
    </source>
</evidence>
<dbReference type="Pfam" id="PF14543">
    <property type="entry name" value="TAXi_N"/>
    <property type="match status" value="1"/>
</dbReference>
<comment type="similarity">
    <text evidence="1">Belongs to the peptidase A1 family.</text>
</comment>
<evidence type="ECO:0000256" key="4">
    <source>
        <dbReference type="ARBA" id="ARBA00022801"/>
    </source>
</evidence>